<evidence type="ECO:0000313" key="2">
    <source>
        <dbReference type="EMBL" id="KEY61761.1"/>
    </source>
</evidence>
<sequence>MISLTMSREDWRTGSIPELPLLRKQKFKTQKGASMAEKTPPKITLKAARVNAGLTAKEVGEIVKKHYQTILSYEKDSENIPTGLLIELSEIYHYPMDFIFLGKTYGLNSIKEKAS</sequence>
<organism evidence="2 3">
    <name type="scientific">Lactococcus cremoris subsp. cremoris GE214</name>
    <dbReference type="NCBI Taxonomy" id="1415168"/>
    <lineage>
        <taxon>Bacteria</taxon>
        <taxon>Bacillati</taxon>
        <taxon>Bacillota</taxon>
        <taxon>Bacilli</taxon>
        <taxon>Lactobacillales</taxon>
        <taxon>Streptococcaceae</taxon>
        <taxon>Lactococcus</taxon>
        <taxon>Lactococcus cremoris subsp. cremoris</taxon>
    </lineage>
</organism>
<dbReference type="InterPro" id="IPR010982">
    <property type="entry name" value="Lambda_DNA-bd_dom_sf"/>
</dbReference>
<proteinExistence type="predicted"/>
<comment type="caution">
    <text evidence="2">The sequence shown here is derived from an EMBL/GenBank/DDBJ whole genome shotgun (WGS) entry which is preliminary data.</text>
</comment>
<dbReference type="AlphaFoldDB" id="A0A084A8Y2"/>
<evidence type="ECO:0000313" key="3">
    <source>
        <dbReference type="Proteomes" id="UP000028401"/>
    </source>
</evidence>
<protein>
    <submittedName>
        <fullName evidence="2">Phage protein, Cro repressor</fullName>
    </submittedName>
</protein>
<dbReference type="CDD" id="cd00093">
    <property type="entry name" value="HTH_XRE"/>
    <property type="match status" value="1"/>
</dbReference>
<dbReference type="PROSITE" id="PS50943">
    <property type="entry name" value="HTH_CROC1"/>
    <property type="match status" value="1"/>
</dbReference>
<reference evidence="2 3" key="1">
    <citation type="submission" date="2014-06" db="EMBL/GenBank/DDBJ databases">
        <title>Draft genome sequence of the putrescine producing strain Lactococcus lactis subsp cremoris GE214.</title>
        <authorList>
            <person name="Ladero V."/>
            <person name="Linares D.M."/>
            <person name="del Rio B."/>
            <person name="Mayo B."/>
            <person name="Martin M.C."/>
            <person name="Fernandez M."/>
            <person name="Alvarez M.A."/>
        </authorList>
    </citation>
    <scope>NUCLEOTIDE SEQUENCE [LARGE SCALE GENOMIC DNA]</scope>
    <source>
        <strain evidence="2 3">GE214</strain>
    </source>
</reference>
<name>A0A084A8Y2_LACLC</name>
<dbReference type="Pfam" id="PF01381">
    <property type="entry name" value="HTH_3"/>
    <property type="match status" value="1"/>
</dbReference>
<accession>A0A084A8Y2</accession>
<dbReference type="SUPFAM" id="SSF47413">
    <property type="entry name" value="lambda repressor-like DNA-binding domains"/>
    <property type="match status" value="1"/>
</dbReference>
<gene>
    <name evidence="2" type="ORF">U725_02091</name>
</gene>
<dbReference type="Gene3D" id="1.10.260.40">
    <property type="entry name" value="lambda repressor-like DNA-binding domains"/>
    <property type="match status" value="1"/>
</dbReference>
<dbReference type="SMART" id="SM00530">
    <property type="entry name" value="HTH_XRE"/>
    <property type="match status" value="1"/>
</dbReference>
<feature type="domain" description="HTH cro/C1-type" evidence="1">
    <location>
        <begin position="45"/>
        <end position="99"/>
    </location>
</feature>
<dbReference type="GO" id="GO:0003677">
    <property type="term" value="F:DNA binding"/>
    <property type="evidence" value="ECO:0007669"/>
    <property type="project" value="InterPro"/>
</dbReference>
<dbReference type="Proteomes" id="UP000028401">
    <property type="component" value="Unassembled WGS sequence"/>
</dbReference>
<dbReference type="EMBL" id="AZSI01000124">
    <property type="protein sequence ID" value="KEY61761.1"/>
    <property type="molecule type" value="Genomic_DNA"/>
</dbReference>
<dbReference type="PATRIC" id="fig|1415168.3.peg.2161"/>
<evidence type="ECO:0000259" key="1">
    <source>
        <dbReference type="PROSITE" id="PS50943"/>
    </source>
</evidence>
<dbReference type="InterPro" id="IPR001387">
    <property type="entry name" value="Cro/C1-type_HTH"/>
</dbReference>